<dbReference type="NCBIfam" id="NF004547">
    <property type="entry name" value="PRK05889.1"/>
    <property type="match status" value="1"/>
</dbReference>
<dbReference type="AlphaFoldDB" id="A0A1G6T1L1"/>
<organism evidence="3 4">
    <name type="scientific">Belnapia rosea</name>
    <dbReference type="NCBI Taxonomy" id="938405"/>
    <lineage>
        <taxon>Bacteria</taxon>
        <taxon>Pseudomonadati</taxon>
        <taxon>Pseudomonadota</taxon>
        <taxon>Alphaproteobacteria</taxon>
        <taxon>Acetobacterales</taxon>
        <taxon>Roseomonadaceae</taxon>
        <taxon>Belnapia</taxon>
    </lineage>
</organism>
<name>A0A1G6T1L1_9PROT</name>
<dbReference type="PANTHER" id="PTHR45266">
    <property type="entry name" value="OXALOACETATE DECARBOXYLASE ALPHA CHAIN"/>
    <property type="match status" value="1"/>
</dbReference>
<evidence type="ECO:0000256" key="1">
    <source>
        <dbReference type="ARBA" id="ARBA00023267"/>
    </source>
</evidence>
<dbReference type="STRING" id="938405.SAMN02927895_02335"/>
<evidence type="ECO:0000259" key="2">
    <source>
        <dbReference type="PROSITE" id="PS50968"/>
    </source>
</evidence>
<dbReference type="InterPro" id="IPR000089">
    <property type="entry name" value="Biotin_lipoyl"/>
</dbReference>
<accession>A0A1G6T1L1</accession>
<proteinExistence type="predicted"/>
<dbReference type="Pfam" id="PF00364">
    <property type="entry name" value="Biotin_lipoyl"/>
    <property type="match status" value="1"/>
</dbReference>
<feature type="domain" description="Lipoyl-binding" evidence="2">
    <location>
        <begin position="1"/>
        <end position="72"/>
    </location>
</feature>
<dbReference type="CDD" id="cd06850">
    <property type="entry name" value="biotinyl_domain"/>
    <property type="match status" value="1"/>
</dbReference>
<gene>
    <name evidence="3" type="ORF">SAMN04487779_1005235</name>
</gene>
<keyword evidence="4" id="KW-1185">Reference proteome</keyword>
<dbReference type="EMBL" id="FMZX01000005">
    <property type="protein sequence ID" value="SDD22436.1"/>
    <property type="molecule type" value="Genomic_DNA"/>
</dbReference>
<dbReference type="InterPro" id="IPR011053">
    <property type="entry name" value="Single_hybrid_motif"/>
</dbReference>
<dbReference type="InterPro" id="IPR050709">
    <property type="entry name" value="Biotin_Carboxyl_Carrier/Decarb"/>
</dbReference>
<protein>
    <submittedName>
        <fullName evidence="3">Acetyl-CoA carboxylase biotin carboxyl carrier protein</fullName>
    </submittedName>
</protein>
<reference evidence="3 4" key="1">
    <citation type="submission" date="2016-10" db="EMBL/GenBank/DDBJ databases">
        <authorList>
            <person name="de Groot N.N."/>
        </authorList>
    </citation>
    <scope>NUCLEOTIDE SEQUENCE [LARGE SCALE GENOMIC DNA]</scope>
    <source>
        <strain evidence="3 4">CPCC 100156</strain>
    </source>
</reference>
<keyword evidence="1" id="KW-0092">Biotin</keyword>
<sequence length="73" mass="7617">MADIAVPVEITASVWKIEATPGQAVAAGDVLMILESMKMEIPVESPRAGTVKSILVAEGDQVNEGQVVLLLDA</sequence>
<dbReference type="RefSeq" id="WP_090563757.1">
    <property type="nucleotide sequence ID" value="NZ_FMXZ01000005.1"/>
</dbReference>
<evidence type="ECO:0000313" key="3">
    <source>
        <dbReference type="EMBL" id="SDD22436.1"/>
    </source>
</evidence>
<dbReference type="OrthoDB" id="163546at2"/>
<evidence type="ECO:0000313" key="4">
    <source>
        <dbReference type="Proteomes" id="UP000198925"/>
    </source>
</evidence>
<dbReference type="PROSITE" id="PS50968">
    <property type="entry name" value="BIOTINYL_LIPOYL"/>
    <property type="match status" value="1"/>
</dbReference>
<dbReference type="PANTHER" id="PTHR45266:SF3">
    <property type="entry name" value="OXALOACETATE DECARBOXYLASE ALPHA CHAIN"/>
    <property type="match status" value="1"/>
</dbReference>
<dbReference type="SUPFAM" id="SSF51230">
    <property type="entry name" value="Single hybrid motif"/>
    <property type="match status" value="1"/>
</dbReference>
<dbReference type="Proteomes" id="UP000198925">
    <property type="component" value="Unassembled WGS sequence"/>
</dbReference>
<dbReference type="Gene3D" id="2.40.50.100">
    <property type="match status" value="1"/>
</dbReference>